<comment type="caution">
    <text evidence="2">The sequence shown here is derived from an EMBL/GenBank/DDBJ whole genome shotgun (WGS) entry which is preliminary data.</text>
</comment>
<dbReference type="Proteomes" id="UP000749646">
    <property type="component" value="Unassembled WGS sequence"/>
</dbReference>
<name>A0A9P6LUX9_9FUNG</name>
<evidence type="ECO:0000256" key="1">
    <source>
        <dbReference type="SAM" id="SignalP"/>
    </source>
</evidence>
<proteinExistence type="predicted"/>
<gene>
    <name evidence="2" type="ORF">BGZ65_013023</name>
</gene>
<sequence length="64" mass="6514">MASLRISFALALVTALAAQAAPILPGMTGNPTESACFQNVDSGEVSIASTVNTVPITNVTPINR</sequence>
<keyword evidence="1" id="KW-0732">Signal</keyword>
<feature type="signal peptide" evidence="1">
    <location>
        <begin position="1"/>
        <end position="20"/>
    </location>
</feature>
<protein>
    <submittedName>
        <fullName evidence="2">Uncharacterized protein</fullName>
    </submittedName>
</protein>
<dbReference type="AlphaFoldDB" id="A0A9P6LUX9"/>
<organism evidence="2 3">
    <name type="scientific">Modicella reniformis</name>
    <dbReference type="NCBI Taxonomy" id="1440133"/>
    <lineage>
        <taxon>Eukaryota</taxon>
        <taxon>Fungi</taxon>
        <taxon>Fungi incertae sedis</taxon>
        <taxon>Mucoromycota</taxon>
        <taxon>Mortierellomycotina</taxon>
        <taxon>Mortierellomycetes</taxon>
        <taxon>Mortierellales</taxon>
        <taxon>Mortierellaceae</taxon>
        <taxon>Modicella</taxon>
    </lineage>
</organism>
<feature type="chain" id="PRO_5040242066" evidence="1">
    <location>
        <begin position="21"/>
        <end position="64"/>
    </location>
</feature>
<evidence type="ECO:0000313" key="3">
    <source>
        <dbReference type="Proteomes" id="UP000749646"/>
    </source>
</evidence>
<keyword evidence="3" id="KW-1185">Reference proteome</keyword>
<feature type="non-terminal residue" evidence="2">
    <location>
        <position position="64"/>
    </location>
</feature>
<dbReference type="EMBL" id="JAAAHW010008725">
    <property type="protein sequence ID" value="KAF9943913.1"/>
    <property type="molecule type" value="Genomic_DNA"/>
</dbReference>
<reference evidence="2" key="1">
    <citation type="journal article" date="2020" name="Fungal Divers.">
        <title>Resolving the Mortierellaceae phylogeny through synthesis of multi-gene phylogenetics and phylogenomics.</title>
        <authorList>
            <person name="Vandepol N."/>
            <person name="Liber J."/>
            <person name="Desiro A."/>
            <person name="Na H."/>
            <person name="Kennedy M."/>
            <person name="Barry K."/>
            <person name="Grigoriev I.V."/>
            <person name="Miller A.N."/>
            <person name="O'Donnell K."/>
            <person name="Stajich J.E."/>
            <person name="Bonito G."/>
        </authorList>
    </citation>
    <scope>NUCLEOTIDE SEQUENCE</scope>
    <source>
        <strain evidence="2">MES-2147</strain>
    </source>
</reference>
<accession>A0A9P6LUX9</accession>
<evidence type="ECO:0000313" key="2">
    <source>
        <dbReference type="EMBL" id="KAF9943913.1"/>
    </source>
</evidence>